<keyword evidence="1" id="KW-0472">Membrane</keyword>
<feature type="transmembrane region" description="Helical" evidence="1">
    <location>
        <begin position="39"/>
        <end position="59"/>
    </location>
</feature>
<dbReference type="EMBL" id="MRZU01000003">
    <property type="protein sequence ID" value="OUJ18719.1"/>
    <property type="molecule type" value="Genomic_DNA"/>
</dbReference>
<feature type="transmembrane region" description="Helical" evidence="1">
    <location>
        <begin position="12"/>
        <end position="33"/>
    </location>
</feature>
<keyword evidence="1" id="KW-0812">Transmembrane</keyword>
<sequence length="64" mass="7243">MDEIDRETDKKIGLYALTFSIIIAVIYAATINIMELYDIYGLTLLAITLILILTSTKIFEKTLT</sequence>
<accession>A0A1Y3GBC4</accession>
<dbReference type="Proteomes" id="UP000195137">
    <property type="component" value="Unassembled WGS sequence"/>
</dbReference>
<comment type="caution">
    <text evidence="2">The sequence shown here is derived from an EMBL/GenBank/DDBJ whole genome shotgun (WGS) entry which is preliminary data.</text>
</comment>
<evidence type="ECO:0000313" key="3">
    <source>
        <dbReference type="Proteomes" id="UP000195137"/>
    </source>
</evidence>
<keyword evidence="1" id="KW-1133">Transmembrane helix</keyword>
<reference evidence="2 3" key="1">
    <citation type="submission" date="2016-12" db="EMBL/GenBank/DDBJ databases">
        <title>Discovery of methanogenic haloarchaea.</title>
        <authorList>
            <person name="Sorokin D.Y."/>
            <person name="Makarova K.S."/>
            <person name="Abbas B."/>
            <person name="Ferrer M."/>
            <person name="Golyshin P.N."/>
        </authorList>
    </citation>
    <scope>NUCLEOTIDE SEQUENCE [LARGE SCALE GENOMIC DNA]</scope>
    <source>
        <strain evidence="2">AMET1</strain>
    </source>
</reference>
<organism evidence="2 3">
    <name type="scientific">Methanonatronarchaeum thermophilum</name>
    <dbReference type="NCBI Taxonomy" id="1927129"/>
    <lineage>
        <taxon>Archaea</taxon>
        <taxon>Methanobacteriati</taxon>
        <taxon>Methanobacteriota</taxon>
        <taxon>Methanonatronarchaeia</taxon>
        <taxon>Methanonatronarchaeales</taxon>
        <taxon>Methanonatronarchaeaceae</taxon>
        <taxon>Methanonatronarchaeum</taxon>
    </lineage>
</organism>
<gene>
    <name evidence="2" type="ORF">AMET1_0369</name>
</gene>
<dbReference type="RefSeq" id="WP_086636786.1">
    <property type="nucleotide sequence ID" value="NZ_MRZU01000003.1"/>
</dbReference>
<name>A0A1Y3GBC4_9EURY</name>
<dbReference type="AlphaFoldDB" id="A0A1Y3GBC4"/>
<protein>
    <submittedName>
        <fullName evidence="2">Putative membrane protein</fullName>
    </submittedName>
</protein>
<evidence type="ECO:0000313" key="2">
    <source>
        <dbReference type="EMBL" id="OUJ18719.1"/>
    </source>
</evidence>
<evidence type="ECO:0000256" key="1">
    <source>
        <dbReference type="SAM" id="Phobius"/>
    </source>
</evidence>
<proteinExistence type="predicted"/>
<keyword evidence="3" id="KW-1185">Reference proteome</keyword>